<evidence type="ECO:0000256" key="7">
    <source>
        <dbReference type="ARBA" id="ARBA00023136"/>
    </source>
</evidence>
<dbReference type="InterPro" id="IPR017871">
    <property type="entry name" value="ABC_transporter-like_CS"/>
</dbReference>
<dbReference type="RefSeq" id="WP_114956091.1">
    <property type="nucleotide sequence ID" value="NZ_JBHSJF010000006.1"/>
</dbReference>
<keyword evidence="6 9" id="KW-0067">ATP-binding</keyword>
<comment type="subcellular location">
    <subcellularLocation>
        <location evidence="1">Cell membrane</location>
        <topology evidence="1">Peripheral membrane protein</topology>
    </subcellularLocation>
</comment>
<dbReference type="EMBL" id="JBHSJF010000006">
    <property type="protein sequence ID" value="MFC5068718.1"/>
    <property type="molecule type" value="Genomic_DNA"/>
</dbReference>
<evidence type="ECO:0000256" key="5">
    <source>
        <dbReference type="ARBA" id="ARBA00022741"/>
    </source>
</evidence>
<comment type="similarity">
    <text evidence="2">Belongs to the ABC transporter superfamily.</text>
</comment>
<evidence type="ECO:0000256" key="3">
    <source>
        <dbReference type="ARBA" id="ARBA00022448"/>
    </source>
</evidence>
<reference evidence="10" key="1">
    <citation type="journal article" date="2019" name="Int. J. Syst. Evol. Microbiol.">
        <title>The Global Catalogue of Microorganisms (GCM) 10K type strain sequencing project: providing services to taxonomists for standard genome sequencing and annotation.</title>
        <authorList>
            <consortium name="The Broad Institute Genomics Platform"/>
            <consortium name="The Broad Institute Genome Sequencing Center for Infectious Disease"/>
            <person name="Wu L."/>
            <person name="Ma J."/>
        </authorList>
    </citation>
    <scope>NUCLEOTIDE SEQUENCE [LARGE SCALE GENOMIC DNA]</scope>
    <source>
        <strain evidence="10">CGMCC 1.16444</strain>
    </source>
</reference>
<dbReference type="PROSITE" id="PS50893">
    <property type="entry name" value="ABC_TRANSPORTER_2"/>
    <property type="match status" value="1"/>
</dbReference>
<evidence type="ECO:0000256" key="1">
    <source>
        <dbReference type="ARBA" id="ARBA00004202"/>
    </source>
</evidence>
<keyword evidence="3" id="KW-0813">Transport</keyword>
<proteinExistence type="inferred from homology"/>
<evidence type="ECO:0000256" key="4">
    <source>
        <dbReference type="ARBA" id="ARBA00022475"/>
    </source>
</evidence>
<name>A0ABV9Z4G0_9HYPH</name>
<keyword evidence="4" id="KW-1003">Cell membrane</keyword>
<dbReference type="PROSITE" id="PS00211">
    <property type="entry name" value="ABC_TRANSPORTER_1"/>
    <property type="match status" value="1"/>
</dbReference>
<evidence type="ECO:0000256" key="6">
    <source>
        <dbReference type="ARBA" id="ARBA00022840"/>
    </source>
</evidence>
<dbReference type="GO" id="GO:0005524">
    <property type="term" value="F:ATP binding"/>
    <property type="evidence" value="ECO:0007669"/>
    <property type="project" value="UniProtKB-KW"/>
</dbReference>
<organism evidence="9 10">
    <name type="scientific">Flaviflagellibacter deserti</name>
    <dbReference type="NCBI Taxonomy" id="2267266"/>
    <lineage>
        <taxon>Bacteria</taxon>
        <taxon>Pseudomonadati</taxon>
        <taxon>Pseudomonadota</taxon>
        <taxon>Alphaproteobacteria</taxon>
        <taxon>Hyphomicrobiales</taxon>
        <taxon>Flaviflagellibacter</taxon>
    </lineage>
</organism>
<dbReference type="PANTHER" id="PTHR43166">
    <property type="entry name" value="AMINO ACID IMPORT ATP-BINDING PROTEIN"/>
    <property type="match status" value="1"/>
</dbReference>
<keyword evidence="7" id="KW-0472">Membrane</keyword>
<evidence type="ECO:0000313" key="9">
    <source>
        <dbReference type="EMBL" id="MFC5068718.1"/>
    </source>
</evidence>
<gene>
    <name evidence="9" type="ORF">ACFPFW_11930</name>
</gene>
<dbReference type="InterPro" id="IPR003439">
    <property type="entry name" value="ABC_transporter-like_ATP-bd"/>
</dbReference>
<protein>
    <submittedName>
        <fullName evidence="9">ATP-binding cassette domain-containing protein</fullName>
    </submittedName>
</protein>
<accession>A0ABV9Z4G0</accession>
<dbReference type="InterPro" id="IPR050086">
    <property type="entry name" value="MetN_ABC_transporter-like"/>
</dbReference>
<dbReference type="SUPFAM" id="SSF52540">
    <property type="entry name" value="P-loop containing nucleoside triphosphate hydrolases"/>
    <property type="match status" value="1"/>
</dbReference>
<feature type="domain" description="ABC transporter" evidence="8">
    <location>
        <begin position="10"/>
        <end position="231"/>
    </location>
</feature>
<dbReference type="InterPro" id="IPR003593">
    <property type="entry name" value="AAA+_ATPase"/>
</dbReference>
<dbReference type="InterPro" id="IPR027417">
    <property type="entry name" value="P-loop_NTPase"/>
</dbReference>
<dbReference type="Pfam" id="PF00005">
    <property type="entry name" value="ABC_tran"/>
    <property type="match status" value="1"/>
</dbReference>
<evidence type="ECO:0000313" key="10">
    <source>
        <dbReference type="Proteomes" id="UP001595796"/>
    </source>
</evidence>
<evidence type="ECO:0000259" key="8">
    <source>
        <dbReference type="PROSITE" id="PS50893"/>
    </source>
</evidence>
<keyword evidence="10" id="KW-1185">Reference proteome</keyword>
<dbReference type="Gene3D" id="3.40.50.300">
    <property type="entry name" value="P-loop containing nucleotide triphosphate hydrolases"/>
    <property type="match status" value="1"/>
</dbReference>
<keyword evidence="5" id="KW-0547">Nucleotide-binding</keyword>
<sequence>MRGPLSILPLRCRSVGLNVRGRDLLKDVTADLMPGVPSMIMGPNGAGKSLFLRICHGLLQPTSGSVEWSGPAGRAQAMVLQRPVLLRRSARANVIHALALAGAPRSERGARADAALERFGLGAIAARPARLLSGGEQQRLAIARAWALNPQVLFLDEPTSALDPSGTRAVEEMITVIAREGVKIVMATHDLGQARRLAGEVLFFHGGRLREQTPAPAFFEKPQTPEAAAFLNGDLLW</sequence>
<comment type="caution">
    <text evidence="9">The sequence shown here is derived from an EMBL/GenBank/DDBJ whole genome shotgun (WGS) entry which is preliminary data.</text>
</comment>
<dbReference type="Proteomes" id="UP001595796">
    <property type="component" value="Unassembled WGS sequence"/>
</dbReference>
<dbReference type="PANTHER" id="PTHR43166:SF9">
    <property type="entry name" value="GLUTAMATE_ASPARTATE IMPORT ATP-BINDING PROTEIN GLTL"/>
    <property type="match status" value="1"/>
</dbReference>
<dbReference type="SMART" id="SM00382">
    <property type="entry name" value="AAA"/>
    <property type="match status" value="1"/>
</dbReference>
<evidence type="ECO:0000256" key="2">
    <source>
        <dbReference type="ARBA" id="ARBA00005417"/>
    </source>
</evidence>